<accession>Q0QZL7</accession>
<dbReference type="GeneID" id="4239063"/>
<name>Q0QZL7_BPSYS</name>
<dbReference type="EMBL" id="DQ149023">
    <property type="protein sequence ID" value="ABA46980.1"/>
    <property type="molecule type" value="Genomic_DNA"/>
</dbReference>
<sequence length="167" mass="19941">MELWRSNILIDEEQLEEVSSALLSIRDAYDYSRGHFSSYYLDWDRRPEQVFNECYGNILDRVAYDLHMQKDYRFSFWMQIYPMGSLHPTHDHLSQNALYSWVHFTNPIDLRLFYWLDCEGKEHFPAQDKGDFIVFPSWLKHGVLKNTSHNLRSVIAGNVMLETKNDL</sequence>
<dbReference type="RefSeq" id="YP_717678.1">
    <property type="nucleotide sequence ID" value="NC_008296.2"/>
</dbReference>
<organismHost>
    <name type="scientific">Synechococcus</name>
    <dbReference type="NCBI Taxonomy" id="1129"/>
</organismHost>
<reference evidence="1 2" key="1">
    <citation type="journal article" date="2007" name="Environ. Microbiol.">
        <title>Genomic and structural analysis of Syn9, a cyanophage infecting marine Prochlorococcus and Synechococcus.</title>
        <authorList>
            <person name="Weigele P.R."/>
            <person name="Pope W.H."/>
            <person name="Pedulla M.L."/>
            <person name="Houtz J.M."/>
            <person name="Smith A.L."/>
            <person name="Conway J.F."/>
            <person name="King J."/>
            <person name="Hatfull G.F."/>
            <person name="Lawrence J.G."/>
            <person name="Hendrix R.W."/>
        </authorList>
    </citation>
    <scope>NUCLEOTIDE SEQUENCE</scope>
</reference>
<evidence type="ECO:0000313" key="1">
    <source>
        <dbReference type="EMBL" id="ABA46980.1"/>
    </source>
</evidence>
<dbReference type="Proteomes" id="UP000000909">
    <property type="component" value="Segment"/>
</dbReference>
<protein>
    <submittedName>
        <fullName evidence="1">Gp6</fullName>
    </submittedName>
</protein>
<proteinExistence type="predicted"/>
<evidence type="ECO:0000313" key="2">
    <source>
        <dbReference type="Proteomes" id="UP000000909"/>
    </source>
</evidence>
<keyword evidence="2" id="KW-1185">Reference proteome</keyword>
<organism evidence="1 2">
    <name type="scientific">Synechococcus phage syn9</name>
    <dbReference type="NCBI Taxonomy" id="382359"/>
    <lineage>
        <taxon>Viruses</taxon>
        <taxon>Duplodnaviria</taxon>
        <taxon>Heunggongvirae</taxon>
        <taxon>Uroviricota</taxon>
        <taxon>Caudoviricetes</taxon>
        <taxon>Pantevenvirales</taxon>
        <taxon>Kyanoviridae</taxon>
        <taxon>Ormenosvirus</taxon>
        <taxon>Ormenosvirus syn9</taxon>
    </lineage>
</organism>
<dbReference type="KEGG" id="vg:4239063"/>
<dbReference type="Gene3D" id="2.60.120.620">
    <property type="entry name" value="q2cbj1_9rhob like domain"/>
    <property type="match status" value="1"/>
</dbReference>
<dbReference type="OrthoDB" id="18071at10239"/>